<sequence length="163" mass="19228">MDILLTLEPNARQDWKVRVRVSRKWRHIRLNGQTAGVNMIYVDEYDKRIHAWMNSSIMLRLEQTMVEGDVFDIENFIVRRYRAHERNQCFQDDKLHMTLALTTQRPQIAIISSCKALIWQGGIPTVANMQATRIFMNSSYPEAVTLRVGEYGTKFQHLLKLRY</sequence>
<evidence type="ECO:0000259" key="1">
    <source>
        <dbReference type="Pfam" id="PF02721"/>
    </source>
</evidence>
<evidence type="ECO:0000313" key="2">
    <source>
        <dbReference type="EMBL" id="WOH15021.1"/>
    </source>
</evidence>
<dbReference type="AlphaFoldDB" id="A0A175YML0"/>
<dbReference type="Proteomes" id="UP000077755">
    <property type="component" value="Chromosome 9"/>
</dbReference>
<accession>A0A175YML0</accession>
<name>A0A175YML0_DAUCS</name>
<keyword evidence="3" id="KW-1185">Reference proteome</keyword>
<dbReference type="Gramene" id="KZM84072">
    <property type="protein sequence ID" value="KZM84072"/>
    <property type="gene ID" value="DCAR_028506"/>
</dbReference>
<feature type="domain" description="Replication protein A 70 kDa DNA-binding subunit B/D first OB fold" evidence="1">
    <location>
        <begin position="12"/>
        <end position="82"/>
    </location>
</feature>
<reference evidence="2" key="2">
    <citation type="submission" date="2022-03" db="EMBL/GenBank/DDBJ databases">
        <title>Draft title - Genomic analysis of global carrot germplasm unveils the trajectory of domestication and the origin of high carotenoid orange carrot.</title>
        <authorList>
            <person name="Iorizzo M."/>
            <person name="Ellison S."/>
            <person name="Senalik D."/>
            <person name="Macko-Podgorni A."/>
            <person name="Grzebelus D."/>
            <person name="Bostan H."/>
            <person name="Rolling W."/>
            <person name="Curaba J."/>
            <person name="Simon P."/>
        </authorList>
    </citation>
    <scope>NUCLEOTIDE SEQUENCE</scope>
    <source>
        <tissue evidence="2">Leaf</tissue>
    </source>
</reference>
<reference evidence="2" key="1">
    <citation type="journal article" date="2016" name="Nat. Genet.">
        <title>A high-quality carrot genome assembly provides new insights into carotenoid accumulation and asterid genome evolution.</title>
        <authorList>
            <person name="Iorizzo M."/>
            <person name="Ellison S."/>
            <person name="Senalik D."/>
            <person name="Zeng P."/>
            <person name="Satapoomin P."/>
            <person name="Huang J."/>
            <person name="Bowman M."/>
            <person name="Iovene M."/>
            <person name="Sanseverino W."/>
            <person name="Cavagnaro P."/>
            <person name="Yildiz M."/>
            <person name="Macko-Podgorni A."/>
            <person name="Moranska E."/>
            <person name="Grzebelus E."/>
            <person name="Grzebelus D."/>
            <person name="Ashrafi H."/>
            <person name="Zheng Z."/>
            <person name="Cheng S."/>
            <person name="Spooner D."/>
            <person name="Van Deynze A."/>
            <person name="Simon P."/>
        </authorList>
    </citation>
    <scope>NUCLEOTIDE SEQUENCE</scope>
    <source>
        <tissue evidence="2">Leaf</tissue>
    </source>
</reference>
<dbReference type="EMBL" id="CP093351">
    <property type="protein sequence ID" value="WOH15021.1"/>
    <property type="molecule type" value="Genomic_DNA"/>
</dbReference>
<dbReference type="Pfam" id="PF02721">
    <property type="entry name" value="DUF223"/>
    <property type="match status" value="1"/>
</dbReference>
<evidence type="ECO:0000313" key="3">
    <source>
        <dbReference type="Proteomes" id="UP000077755"/>
    </source>
</evidence>
<organism evidence="2 3">
    <name type="scientific">Daucus carota subsp. sativus</name>
    <name type="common">Carrot</name>
    <dbReference type="NCBI Taxonomy" id="79200"/>
    <lineage>
        <taxon>Eukaryota</taxon>
        <taxon>Viridiplantae</taxon>
        <taxon>Streptophyta</taxon>
        <taxon>Embryophyta</taxon>
        <taxon>Tracheophyta</taxon>
        <taxon>Spermatophyta</taxon>
        <taxon>Magnoliopsida</taxon>
        <taxon>eudicotyledons</taxon>
        <taxon>Gunneridae</taxon>
        <taxon>Pentapetalae</taxon>
        <taxon>asterids</taxon>
        <taxon>campanulids</taxon>
        <taxon>Apiales</taxon>
        <taxon>Apiaceae</taxon>
        <taxon>Apioideae</taxon>
        <taxon>Scandiceae</taxon>
        <taxon>Daucinae</taxon>
        <taxon>Daucus</taxon>
        <taxon>Daucus sect. Daucus</taxon>
    </lineage>
</organism>
<dbReference type="Gene3D" id="2.40.50.140">
    <property type="entry name" value="Nucleic acid-binding proteins"/>
    <property type="match status" value="1"/>
</dbReference>
<proteinExistence type="predicted"/>
<dbReference type="InterPro" id="IPR003871">
    <property type="entry name" value="RFA1B/D_OB_1st"/>
</dbReference>
<dbReference type="SUPFAM" id="SSF50249">
    <property type="entry name" value="Nucleic acid-binding proteins"/>
    <property type="match status" value="1"/>
</dbReference>
<protein>
    <recommendedName>
        <fullName evidence="1">Replication protein A 70 kDa DNA-binding subunit B/D first OB fold domain-containing protein</fullName>
    </recommendedName>
</protein>
<gene>
    <name evidence="2" type="ORF">DCAR_0934552</name>
</gene>
<dbReference type="InterPro" id="IPR012340">
    <property type="entry name" value="NA-bd_OB-fold"/>
</dbReference>